<feature type="compositionally biased region" description="Low complexity" evidence="1">
    <location>
        <begin position="153"/>
        <end position="170"/>
    </location>
</feature>
<protein>
    <submittedName>
        <fullName evidence="3">Erp protein</fullName>
    </submittedName>
</protein>
<dbReference type="AlphaFoldDB" id="A0A2U3NQX8"/>
<gene>
    <name evidence="3" type="ORF">MRAB57_1733</name>
</gene>
<evidence type="ECO:0000313" key="3">
    <source>
        <dbReference type="EMBL" id="SPM33926.1"/>
    </source>
</evidence>
<reference evidence="3 4" key="1">
    <citation type="submission" date="2017-01" db="EMBL/GenBank/DDBJ databases">
        <authorList>
            <consortium name="Urmite Genomes"/>
        </authorList>
    </citation>
    <scope>NUCLEOTIDE SEQUENCE [LARGE SCALE GENOMIC DNA]</scope>
    <source>
        <strain evidence="3 4">AB57</strain>
    </source>
</reference>
<proteinExistence type="predicted"/>
<feature type="compositionally biased region" description="Gly residues" evidence="1">
    <location>
        <begin position="225"/>
        <end position="234"/>
    </location>
</feature>
<feature type="compositionally biased region" description="Low complexity" evidence="1">
    <location>
        <begin position="86"/>
        <end position="144"/>
    </location>
</feature>
<sequence length="317" mass="29486">VPNRRRRKLSTAMSAVAALAVASPCAYFLVYESTSAPKPPEHHEFKQAAVMTDLPNELMGALSQGLSQFGVNLPPIPALAGGTGTTGLTSPGLGTPGLTSPGLGTPGLASPGLGASPALGAPGLTSPGLGTPGLTSPGLSNPGLPGTPGMPGTPGLTTPGAMPTMPGAGLNPALANPGLTSPAGLTPGGTGFGPSEVPISADPGAEGTYPILGDPSTLGGASPIGTGGGAGSGASGGLVSDVMQAANQLGAGQAIDLLKGLVMPAIMQARGGAALPGAVGALPGAAGALPGVAGALPGAAGALPGAAAALPPALPPV</sequence>
<feature type="region of interest" description="Disordered" evidence="1">
    <location>
        <begin position="82"/>
        <end position="234"/>
    </location>
</feature>
<evidence type="ECO:0000256" key="1">
    <source>
        <dbReference type="SAM" id="MobiDB-lite"/>
    </source>
</evidence>
<evidence type="ECO:0000313" key="4">
    <source>
        <dbReference type="Proteomes" id="UP000240988"/>
    </source>
</evidence>
<evidence type="ECO:0000256" key="2">
    <source>
        <dbReference type="SAM" id="SignalP"/>
    </source>
</evidence>
<accession>A0A2U3NQX8</accession>
<dbReference type="EMBL" id="FUFA01000004">
    <property type="protein sequence ID" value="SPM33926.1"/>
    <property type="molecule type" value="Genomic_DNA"/>
</dbReference>
<keyword evidence="4" id="KW-1185">Reference proteome</keyword>
<feature type="chain" id="PRO_5039170811" evidence="2">
    <location>
        <begin position="29"/>
        <end position="317"/>
    </location>
</feature>
<organism evidence="3 4">
    <name type="scientific">Mycobacterium rhizamassiliense</name>
    <dbReference type="NCBI Taxonomy" id="1841860"/>
    <lineage>
        <taxon>Bacteria</taxon>
        <taxon>Bacillati</taxon>
        <taxon>Actinomycetota</taxon>
        <taxon>Actinomycetes</taxon>
        <taxon>Mycobacteriales</taxon>
        <taxon>Mycobacteriaceae</taxon>
        <taxon>Mycobacterium</taxon>
    </lineage>
</organism>
<keyword evidence="2" id="KW-0732">Signal</keyword>
<feature type="non-terminal residue" evidence="3">
    <location>
        <position position="1"/>
    </location>
</feature>
<feature type="signal peptide" evidence="2">
    <location>
        <begin position="1"/>
        <end position="28"/>
    </location>
</feature>
<dbReference type="Proteomes" id="UP000240988">
    <property type="component" value="Unassembled WGS sequence"/>
</dbReference>
<dbReference type="STRING" id="1841860.GCA_900157375_01735"/>
<name>A0A2U3NQX8_9MYCO</name>